<organism evidence="3 4">
    <name type="scientific">Desulfosporosinus nitroreducens</name>
    <dbReference type="NCBI Taxonomy" id="2018668"/>
    <lineage>
        <taxon>Bacteria</taxon>
        <taxon>Bacillati</taxon>
        <taxon>Bacillota</taxon>
        <taxon>Clostridia</taxon>
        <taxon>Eubacteriales</taxon>
        <taxon>Desulfitobacteriaceae</taxon>
        <taxon>Desulfosporosinus</taxon>
    </lineage>
</organism>
<dbReference type="PANTHER" id="PTHR43709">
    <property type="entry name" value="ACONITATE ISOMERASE-RELATED"/>
    <property type="match status" value="1"/>
</dbReference>
<dbReference type="Proteomes" id="UP001176021">
    <property type="component" value="Unassembled WGS sequence"/>
</dbReference>
<comment type="similarity">
    <text evidence="1">Belongs to the PrpF family.</text>
</comment>
<evidence type="ECO:0000256" key="2">
    <source>
        <dbReference type="ARBA" id="ARBA00023235"/>
    </source>
</evidence>
<dbReference type="RefSeq" id="WP_302049528.1">
    <property type="nucleotide sequence ID" value="NZ_JAMJEV010000016.1"/>
</dbReference>
<dbReference type="SUPFAM" id="SSF54506">
    <property type="entry name" value="Diaminopimelate epimerase-like"/>
    <property type="match status" value="2"/>
</dbReference>
<evidence type="ECO:0000256" key="1">
    <source>
        <dbReference type="ARBA" id="ARBA00007673"/>
    </source>
</evidence>
<name>A0ABT8QTJ0_9FIRM</name>
<keyword evidence="2 3" id="KW-0413">Isomerase</keyword>
<protein>
    <submittedName>
        <fullName evidence="3">3-methylitaconate isomerase</fullName>
    </submittedName>
</protein>
<evidence type="ECO:0000313" key="4">
    <source>
        <dbReference type="Proteomes" id="UP001176021"/>
    </source>
</evidence>
<dbReference type="InterPro" id="IPR007400">
    <property type="entry name" value="PrpF-like"/>
</dbReference>
<evidence type="ECO:0000313" key="3">
    <source>
        <dbReference type="EMBL" id="MDO0824678.1"/>
    </source>
</evidence>
<gene>
    <name evidence="3" type="ORF">M8H41_17735</name>
</gene>
<comment type="caution">
    <text evidence="3">The sequence shown here is derived from an EMBL/GenBank/DDBJ whole genome shotgun (WGS) entry which is preliminary data.</text>
</comment>
<accession>A0ABT8QTJ0</accession>
<dbReference type="EMBL" id="JAMJEV010000016">
    <property type="protein sequence ID" value="MDO0824678.1"/>
    <property type="molecule type" value="Genomic_DNA"/>
</dbReference>
<dbReference type="Pfam" id="PF04303">
    <property type="entry name" value="PrpF"/>
    <property type="match status" value="1"/>
</dbReference>
<dbReference type="PANTHER" id="PTHR43709:SF2">
    <property type="entry name" value="DUF453 DOMAIN PROTEIN (AFU_ORTHOLOGUE AFUA_6G00360)"/>
    <property type="match status" value="1"/>
</dbReference>
<reference evidence="3" key="1">
    <citation type="submission" date="2022-05" db="EMBL/GenBank/DDBJ databases">
        <title>Expanded diversity of anoxic marine methylotrophy in a Black Sea sulfate reducing microorganism.</title>
        <authorList>
            <person name="Fischer P.Q."/>
            <person name="Stams A.J.M."/>
            <person name="Villanueva L."/>
            <person name="Sousa D.Z."/>
        </authorList>
    </citation>
    <scope>NUCLEOTIDE SEQUENCE</scope>
    <source>
        <strain evidence="3">P130</strain>
    </source>
</reference>
<dbReference type="GO" id="GO:0016853">
    <property type="term" value="F:isomerase activity"/>
    <property type="evidence" value="ECO:0007669"/>
    <property type="project" value="UniProtKB-KW"/>
</dbReference>
<keyword evidence="4" id="KW-1185">Reference proteome</keyword>
<dbReference type="Gene3D" id="3.10.310.10">
    <property type="entry name" value="Diaminopimelate Epimerase, Chain A, domain 1"/>
    <property type="match status" value="2"/>
</dbReference>
<sequence length="379" mass="40385">MTEQLRIRCAILRAGTSKGIFLMENDLSSDTQRRDQEILAIFGSPDVRQIDGLGGADPLTSKVAIIGPSTRSDADVNYTFGQVSIGTELVDFSGNCGNISSGVGPFAIDEGLVRAVEPVTKVRIHNTNTGKILVAEVPVKDGKAQVCGDYKIAGVPGTGAKIMLDFAGTVGSATNKMLPTGKVVDVLNIEDFGTIEASIIDVANPMVFVRAKDLGLTGIETPAQINGNKEMLDLLEKIRGKAATMIGMAKDEEDALKNSPAFPMIAFVSEPQDYVDFTTGKAIRADQVDFVSRLMYMQVIHKTYAGTGTTCTGAAAKIPGSIVNQVTLSKSPLVRIGHPAGVIDIEVQAKEEGAEIKLERAAFGRTARRIMDGYVYISR</sequence>
<proteinExistence type="inferred from homology"/>